<evidence type="ECO:0000313" key="4">
    <source>
        <dbReference type="Proteomes" id="UP000800038"/>
    </source>
</evidence>
<dbReference type="GO" id="GO:0003682">
    <property type="term" value="F:chromatin binding"/>
    <property type="evidence" value="ECO:0007669"/>
    <property type="project" value="InterPro"/>
</dbReference>
<dbReference type="InterPro" id="IPR043151">
    <property type="entry name" value="BAH_sf"/>
</dbReference>
<protein>
    <recommendedName>
        <fullName evidence="2">BAH domain-containing protein</fullName>
    </recommendedName>
</protein>
<dbReference type="Proteomes" id="UP000800038">
    <property type="component" value="Unassembled WGS sequence"/>
</dbReference>
<feature type="compositionally biased region" description="Low complexity" evidence="1">
    <location>
        <begin position="447"/>
        <end position="458"/>
    </location>
</feature>
<dbReference type="Gene3D" id="2.30.30.490">
    <property type="match status" value="1"/>
</dbReference>
<dbReference type="InterPro" id="IPR001025">
    <property type="entry name" value="BAH_dom"/>
</dbReference>
<feature type="region of interest" description="Disordered" evidence="1">
    <location>
        <begin position="53"/>
        <end position="84"/>
    </location>
</feature>
<reference evidence="3" key="1">
    <citation type="journal article" date="2020" name="Stud. Mycol.">
        <title>101 Dothideomycetes genomes: a test case for predicting lifestyles and emergence of pathogens.</title>
        <authorList>
            <person name="Haridas S."/>
            <person name="Albert R."/>
            <person name="Binder M."/>
            <person name="Bloem J."/>
            <person name="Labutti K."/>
            <person name="Salamov A."/>
            <person name="Andreopoulos B."/>
            <person name="Baker S."/>
            <person name="Barry K."/>
            <person name="Bills G."/>
            <person name="Bluhm B."/>
            <person name="Cannon C."/>
            <person name="Castanera R."/>
            <person name="Culley D."/>
            <person name="Daum C."/>
            <person name="Ezra D."/>
            <person name="Gonzalez J."/>
            <person name="Henrissat B."/>
            <person name="Kuo A."/>
            <person name="Liang C."/>
            <person name="Lipzen A."/>
            <person name="Lutzoni F."/>
            <person name="Magnuson J."/>
            <person name="Mondo S."/>
            <person name="Nolan M."/>
            <person name="Ohm R."/>
            <person name="Pangilinan J."/>
            <person name="Park H.-J."/>
            <person name="Ramirez L."/>
            <person name="Alfaro M."/>
            <person name="Sun H."/>
            <person name="Tritt A."/>
            <person name="Yoshinaga Y."/>
            <person name="Zwiers L.-H."/>
            <person name="Turgeon B."/>
            <person name="Goodwin S."/>
            <person name="Spatafora J."/>
            <person name="Crous P."/>
            <person name="Grigoriev I."/>
        </authorList>
    </citation>
    <scope>NUCLEOTIDE SEQUENCE</scope>
    <source>
        <strain evidence="3">CBS 161.51</strain>
    </source>
</reference>
<accession>A0A6A5T367</accession>
<feature type="compositionally biased region" description="Polar residues" evidence="1">
    <location>
        <begin position="317"/>
        <end position="336"/>
    </location>
</feature>
<feature type="compositionally biased region" description="Basic and acidic residues" evidence="1">
    <location>
        <begin position="18"/>
        <end position="33"/>
    </location>
</feature>
<gene>
    <name evidence="3" type="ORF">EJ02DRAFT_430956</name>
</gene>
<evidence type="ECO:0000256" key="1">
    <source>
        <dbReference type="SAM" id="MobiDB-lite"/>
    </source>
</evidence>
<dbReference type="OrthoDB" id="10259622at2759"/>
<dbReference type="AlphaFoldDB" id="A0A6A5T367"/>
<sequence>MARKSKTADGKPNPTDALSEKKSSMQTSEKKRKIDWATCEEFGGFEVKSVNVGTSRKAVASSKKQKAGTETKNNYTGRDAPMEADVVQPNPFPEADLSVVHMKIKPALEWESTNRYRKFTINDEEFEVGQTVFVKKNEEEQDNPEALQHWIAKVLEVRAGDASHVYLRVFWAYRPEDLPDGRQPYHGACELVVSNHMDIIEALTVNGVADVEFWDEDADVFTPPAAEQLFWRQSFDINKPKNKQLSKLKKHCIDREPCNPDKPLVQCPSCSGWLHAHCLEKRAVKEAYEHHKGTQSKAPKKKDRPSKGETNGDDSAAASTFNAELSTPDTGSTRLTVTDKRKGQKNHNWDVDVTCLLCAHVIEKVAKDEPDAPEPKTPVAQMGDDALVDEDEEIDKDSMTVDTPSGISTEPLKESDADAVIGSHNMEDEVEIKDQPISDAAVPEPELAAPAAATSPQARGCPLGANKKRKRTSTTPVANVAIVLTAQNSTFTNAMTNATEQSCENEKSTAKFQNQTTPAPAPVNQSFLQFSVRSVKRMLWR</sequence>
<dbReference type="PROSITE" id="PS51038">
    <property type="entry name" value="BAH"/>
    <property type="match status" value="1"/>
</dbReference>
<keyword evidence="4" id="KW-1185">Reference proteome</keyword>
<name>A0A6A5T367_9PLEO</name>
<evidence type="ECO:0000259" key="2">
    <source>
        <dbReference type="PROSITE" id="PS51038"/>
    </source>
</evidence>
<feature type="domain" description="BAH" evidence="2">
    <location>
        <begin position="124"/>
        <end position="246"/>
    </location>
</feature>
<dbReference type="PANTHER" id="PTHR46364">
    <property type="entry name" value="OS08G0421900 PROTEIN"/>
    <property type="match status" value="1"/>
</dbReference>
<dbReference type="EMBL" id="ML976004">
    <property type="protein sequence ID" value="KAF1946362.1"/>
    <property type="molecule type" value="Genomic_DNA"/>
</dbReference>
<evidence type="ECO:0000313" key="3">
    <source>
        <dbReference type="EMBL" id="KAF1946362.1"/>
    </source>
</evidence>
<feature type="region of interest" description="Disordered" evidence="1">
    <location>
        <begin position="447"/>
        <end position="472"/>
    </location>
</feature>
<proteinExistence type="predicted"/>
<feature type="region of interest" description="Disordered" evidence="1">
    <location>
        <begin position="289"/>
        <end position="344"/>
    </location>
</feature>
<feature type="region of interest" description="Disordered" evidence="1">
    <location>
        <begin position="1"/>
        <end position="33"/>
    </location>
</feature>
<dbReference type="CDD" id="cd04370">
    <property type="entry name" value="BAH"/>
    <property type="match status" value="1"/>
</dbReference>
<dbReference type="SUPFAM" id="SSF57903">
    <property type="entry name" value="FYVE/PHD zinc finger"/>
    <property type="match status" value="1"/>
</dbReference>
<dbReference type="InterPro" id="IPR011011">
    <property type="entry name" value="Znf_FYVE_PHD"/>
</dbReference>
<dbReference type="SMART" id="SM00439">
    <property type="entry name" value="BAH"/>
    <property type="match status" value="1"/>
</dbReference>
<organism evidence="3 4">
    <name type="scientific">Clathrospora elynae</name>
    <dbReference type="NCBI Taxonomy" id="706981"/>
    <lineage>
        <taxon>Eukaryota</taxon>
        <taxon>Fungi</taxon>
        <taxon>Dikarya</taxon>
        <taxon>Ascomycota</taxon>
        <taxon>Pezizomycotina</taxon>
        <taxon>Dothideomycetes</taxon>
        <taxon>Pleosporomycetidae</taxon>
        <taxon>Pleosporales</taxon>
        <taxon>Diademaceae</taxon>
        <taxon>Clathrospora</taxon>
    </lineage>
</organism>